<organism evidence="3 4">
    <name type="scientific">Falsiroseomonas frigidaquae</name>
    <dbReference type="NCBI Taxonomy" id="487318"/>
    <lineage>
        <taxon>Bacteria</taxon>
        <taxon>Pseudomonadati</taxon>
        <taxon>Pseudomonadota</taxon>
        <taxon>Alphaproteobacteria</taxon>
        <taxon>Acetobacterales</taxon>
        <taxon>Roseomonadaceae</taxon>
        <taxon>Falsiroseomonas</taxon>
    </lineage>
</organism>
<dbReference type="RefSeq" id="WP_168050294.1">
    <property type="nucleotide sequence ID" value="NZ_JAATJR010000004.1"/>
</dbReference>
<evidence type="ECO:0000256" key="1">
    <source>
        <dbReference type="SAM" id="Phobius"/>
    </source>
</evidence>
<feature type="transmembrane region" description="Helical" evidence="1">
    <location>
        <begin position="20"/>
        <end position="42"/>
    </location>
</feature>
<dbReference type="EMBL" id="JAAVTX010000004">
    <property type="protein sequence ID" value="NKE45752.1"/>
    <property type="molecule type" value="Genomic_DNA"/>
</dbReference>
<dbReference type="Pfam" id="PF07811">
    <property type="entry name" value="TadE"/>
    <property type="match status" value="1"/>
</dbReference>
<gene>
    <name evidence="3" type="ORF">HB662_13255</name>
</gene>
<name>A0ABX1F086_9PROT</name>
<evidence type="ECO:0000313" key="3">
    <source>
        <dbReference type="EMBL" id="NKE45752.1"/>
    </source>
</evidence>
<accession>A0ABX1F086</accession>
<evidence type="ECO:0000313" key="4">
    <source>
        <dbReference type="Proteomes" id="UP000765160"/>
    </source>
</evidence>
<keyword evidence="1" id="KW-0812">Transmembrane</keyword>
<dbReference type="InterPro" id="IPR012495">
    <property type="entry name" value="TadE-like_dom"/>
</dbReference>
<proteinExistence type="predicted"/>
<protein>
    <submittedName>
        <fullName evidence="3">Pilus assembly protein</fullName>
    </submittedName>
</protein>
<dbReference type="Proteomes" id="UP000765160">
    <property type="component" value="Unassembled WGS sequence"/>
</dbReference>
<comment type="caution">
    <text evidence="3">The sequence shown here is derived from an EMBL/GenBank/DDBJ whole genome shotgun (WGS) entry which is preliminary data.</text>
</comment>
<feature type="domain" description="TadE-like" evidence="2">
    <location>
        <begin position="14"/>
        <end position="55"/>
    </location>
</feature>
<reference evidence="3 4" key="1">
    <citation type="submission" date="2020-03" db="EMBL/GenBank/DDBJ databases">
        <title>Roseomonas selenitidurans sp. nov. isolated from soil.</title>
        <authorList>
            <person name="Liu H."/>
        </authorList>
    </citation>
    <scope>NUCLEOTIDE SEQUENCE [LARGE SCALE GENOMIC DNA]</scope>
    <source>
        <strain evidence="3 4">JCM 15073</strain>
    </source>
</reference>
<keyword evidence="4" id="KW-1185">Reference proteome</keyword>
<sequence>MRQHLARFLVDRRGMAAAEFALVGSVLVLLFLSMFDLSHAMWRTTRLEMAARAGAQYAFAKPQDSNGIATRVTAQLSGWTGVVVGSTAMVCRCDDGAAADCATGTCENNGQTHAPIGSLSITVTQPFDFISPLTALLFPQLGTLRGNVELRLH</sequence>
<evidence type="ECO:0000259" key="2">
    <source>
        <dbReference type="Pfam" id="PF07811"/>
    </source>
</evidence>
<keyword evidence="1" id="KW-1133">Transmembrane helix</keyword>
<keyword evidence="1" id="KW-0472">Membrane</keyword>